<dbReference type="SUPFAM" id="SSF51735">
    <property type="entry name" value="NAD(P)-binding Rossmann-fold domains"/>
    <property type="match status" value="1"/>
</dbReference>
<dbReference type="InterPro" id="IPR036291">
    <property type="entry name" value="NAD(P)-bd_dom_sf"/>
</dbReference>
<gene>
    <name evidence="3" type="ORF">C823_04253</name>
</gene>
<dbReference type="eggNOG" id="COG0451">
    <property type="taxonomic scope" value="Bacteria"/>
</dbReference>
<dbReference type="HOGENOM" id="CLU_007383_1_7_9"/>
<sequence length="309" mass="34473">MKSAAVTGATGFIGRWVVAELLRHGINVYALVRSVEKAERIFHSKDGLHIVAYDFETDHLKELIPEPVDVVYHFAWSGVSGEKAGDAEVQILNIRHTLKLVEQLGALGVQRFIGAGSLHEMECLEEMKAEEAAVNRGIMYKSAKLAAHYMAKVEVCRQGIQFYWPVITNAFGIGENSPRLINTTVRKLIRGENPKFTAGTQLYDFIYITDLAKAFWMIGEKGVNCRNYILGSGKCRPLREYLECVGRNVNPKATLLFGEAPFTGVMLPAACYNTASMKGDTGFVCEVSFEEGIRRMKQWMLEGEKDIPV</sequence>
<evidence type="ECO:0000256" key="1">
    <source>
        <dbReference type="ARBA" id="ARBA00007637"/>
    </source>
</evidence>
<protein>
    <recommendedName>
        <fullName evidence="2">NAD-dependent epimerase/dehydratase domain-containing protein</fullName>
    </recommendedName>
</protein>
<evidence type="ECO:0000313" key="3">
    <source>
        <dbReference type="EMBL" id="EMZ22165.1"/>
    </source>
</evidence>
<proteinExistence type="inferred from homology"/>
<keyword evidence="4" id="KW-1185">Reference proteome</keyword>
<dbReference type="STRING" id="1235802.C823_04253"/>
<dbReference type="EMBL" id="AQFT01000124">
    <property type="protein sequence ID" value="EMZ22165.1"/>
    <property type="molecule type" value="Genomic_DNA"/>
</dbReference>
<dbReference type="OrthoDB" id="9789543at2"/>
<accession>N2A7U9</accession>
<reference evidence="3 4" key="1">
    <citation type="journal article" date="2014" name="Genome Announc.">
        <title>Draft genome sequences of the altered schaedler flora, a defined bacterial community from gnotobiotic mice.</title>
        <authorList>
            <person name="Wannemuehler M.J."/>
            <person name="Overstreet A.M."/>
            <person name="Ward D.V."/>
            <person name="Phillips G.J."/>
        </authorList>
    </citation>
    <scope>NUCLEOTIDE SEQUENCE [LARGE SCALE GENOMIC DNA]</scope>
    <source>
        <strain evidence="3 4">ASF492</strain>
    </source>
</reference>
<organism evidence="3 4">
    <name type="scientific">Eubacterium plexicaudatum ASF492</name>
    <dbReference type="NCBI Taxonomy" id="1235802"/>
    <lineage>
        <taxon>Bacteria</taxon>
        <taxon>Bacillati</taxon>
        <taxon>Bacillota</taxon>
        <taxon>Clostridia</taxon>
        <taxon>Eubacteriales</taxon>
        <taxon>Eubacteriaceae</taxon>
        <taxon>Eubacterium</taxon>
    </lineage>
</organism>
<evidence type="ECO:0000259" key="2">
    <source>
        <dbReference type="Pfam" id="PF01370"/>
    </source>
</evidence>
<evidence type="ECO:0000313" key="4">
    <source>
        <dbReference type="Proteomes" id="UP000012589"/>
    </source>
</evidence>
<dbReference type="AlphaFoldDB" id="N2A7U9"/>
<dbReference type="InterPro" id="IPR001509">
    <property type="entry name" value="Epimerase_deHydtase"/>
</dbReference>
<dbReference type="PATRIC" id="fig|1235802.3.peg.4520"/>
<name>N2A7U9_9FIRM</name>
<dbReference type="Proteomes" id="UP000012589">
    <property type="component" value="Unassembled WGS sequence"/>
</dbReference>
<comment type="caution">
    <text evidence="3">The sequence shown here is derived from an EMBL/GenBank/DDBJ whole genome shotgun (WGS) entry which is preliminary data.</text>
</comment>
<dbReference type="Pfam" id="PF01370">
    <property type="entry name" value="Epimerase"/>
    <property type="match status" value="1"/>
</dbReference>
<dbReference type="Gene3D" id="3.40.50.720">
    <property type="entry name" value="NAD(P)-binding Rossmann-like Domain"/>
    <property type="match status" value="1"/>
</dbReference>
<comment type="similarity">
    <text evidence="1">Belongs to the NAD(P)-dependent epimerase/dehydratase family.</text>
</comment>
<dbReference type="PANTHER" id="PTHR43000">
    <property type="entry name" value="DTDP-D-GLUCOSE 4,6-DEHYDRATASE-RELATED"/>
    <property type="match status" value="1"/>
</dbReference>
<feature type="domain" description="NAD-dependent epimerase/dehydratase" evidence="2">
    <location>
        <begin position="5"/>
        <end position="229"/>
    </location>
</feature>